<keyword evidence="14" id="KW-1185">Reference proteome</keyword>
<sequence>MSEELPLIAAIEAGGTKFVCAVGTGPHDIRDVTRIATTTPEETMAGVTRFLSMAKSKHGPIAAIGIGSFGPIDLDRNSETYGYITSTPKPGWQFTNVVPMLHDRYHVPIAWDTDVNAAVLGEYLWGAGQGMDPLVYITVGTGVGGGVLMNGQLLHGLLHPEIGHLLVPPPQNSSAIQHACHCPFHKSCVEGYISGTSLASRWGVKADSLPPDHPAWEEVADVMAHALMNLTLSLCPKRIILGGGVMSQEHILPLVRGRLTKLNNGYLRVPELDRGIDDFIVSPGLGARSGLLGALALGKYELDRHNNGAAAPVGV</sequence>
<keyword evidence="10" id="KW-0119">Carbohydrate metabolism</keyword>
<keyword evidence="5" id="KW-0547">Nucleotide-binding</keyword>
<evidence type="ECO:0000256" key="8">
    <source>
        <dbReference type="ARBA" id="ARBA00022840"/>
    </source>
</evidence>
<keyword evidence="6 13" id="KW-0418">Kinase</keyword>
<gene>
    <name evidence="13" type="ORF">HNQ65_004618</name>
</gene>
<protein>
    <recommendedName>
        <fullName evidence="11">fructokinase</fullName>
        <ecNumber evidence="11">2.7.1.4</ecNumber>
    </recommendedName>
</protein>
<dbReference type="FunFam" id="3.30.420.40:FF:000153">
    <property type="entry name" value="Putative fructokinase"/>
    <property type="match status" value="1"/>
</dbReference>
<evidence type="ECO:0000256" key="4">
    <source>
        <dbReference type="ARBA" id="ARBA00022723"/>
    </source>
</evidence>
<name>A0A7W7YFM8_9BACT</name>
<dbReference type="InterPro" id="IPR049874">
    <property type="entry name" value="ROK_cs"/>
</dbReference>
<evidence type="ECO:0000256" key="6">
    <source>
        <dbReference type="ARBA" id="ARBA00022777"/>
    </source>
</evidence>
<accession>A0A7W7YFM8</accession>
<dbReference type="GO" id="GO:0008865">
    <property type="term" value="F:fructokinase activity"/>
    <property type="evidence" value="ECO:0007669"/>
    <property type="project" value="UniProtKB-EC"/>
</dbReference>
<evidence type="ECO:0000256" key="11">
    <source>
        <dbReference type="ARBA" id="ARBA00038887"/>
    </source>
</evidence>
<dbReference type="Proteomes" id="UP000590740">
    <property type="component" value="Unassembled WGS sequence"/>
</dbReference>
<dbReference type="EC" id="2.7.1.4" evidence="11"/>
<proteinExistence type="inferred from homology"/>
<dbReference type="CDD" id="cd24067">
    <property type="entry name" value="ASKHA_NBD_ROK_BsFRK-like"/>
    <property type="match status" value="1"/>
</dbReference>
<dbReference type="Pfam" id="PF00480">
    <property type="entry name" value="ROK"/>
    <property type="match status" value="1"/>
</dbReference>
<evidence type="ECO:0000256" key="9">
    <source>
        <dbReference type="ARBA" id="ARBA00022842"/>
    </source>
</evidence>
<reference evidence="13 14" key="1">
    <citation type="submission" date="2020-08" db="EMBL/GenBank/DDBJ databases">
        <title>Genomic Encyclopedia of Type Strains, Phase IV (KMG-IV): sequencing the most valuable type-strain genomes for metagenomic binning, comparative biology and taxonomic classification.</title>
        <authorList>
            <person name="Goeker M."/>
        </authorList>
    </citation>
    <scope>NUCLEOTIDE SEQUENCE [LARGE SCALE GENOMIC DNA]</scope>
    <source>
        <strain evidence="13 14">DSM 12252</strain>
    </source>
</reference>
<dbReference type="InterPro" id="IPR051804">
    <property type="entry name" value="Carb_Metab_Reg_Kinase/Isom"/>
</dbReference>
<dbReference type="Gene3D" id="3.30.420.40">
    <property type="match status" value="2"/>
</dbReference>
<comment type="cofactor">
    <cofactor evidence="1">
        <name>Mg(2+)</name>
        <dbReference type="ChEBI" id="CHEBI:18420"/>
    </cofactor>
</comment>
<dbReference type="GO" id="GO:0005524">
    <property type="term" value="F:ATP binding"/>
    <property type="evidence" value="ECO:0007669"/>
    <property type="project" value="UniProtKB-KW"/>
</dbReference>
<evidence type="ECO:0000313" key="13">
    <source>
        <dbReference type="EMBL" id="MBB5035010.1"/>
    </source>
</evidence>
<evidence type="ECO:0000256" key="7">
    <source>
        <dbReference type="ARBA" id="ARBA00022833"/>
    </source>
</evidence>
<comment type="catalytic activity">
    <reaction evidence="12">
        <text>D-fructose + ATP = D-fructose 6-phosphate + ADP + H(+)</text>
        <dbReference type="Rhea" id="RHEA:16125"/>
        <dbReference type="ChEBI" id="CHEBI:15378"/>
        <dbReference type="ChEBI" id="CHEBI:30616"/>
        <dbReference type="ChEBI" id="CHEBI:37721"/>
        <dbReference type="ChEBI" id="CHEBI:61527"/>
        <dbReference type="ChEBI" id="CHEBI:456216"/>
        <dbReference type="EC" id="2.7.1.4"/>
    </reaction>
</comment>
<evidence type="ECO:0000256" key="2">
    <source>
        <dbReference type="ARBA" id="ARBA00006479"/>
    </source>
</evidence>
<dbReference type="InterPro" id="IPR000600">
    <property type="entry name" value="ROK"/>
</dbReference>
<dbReference type="GO" id="GO:0046872">
    <property type="term" value="F:metal ion binding"/>
    <property type="evidence" value="ECO:0007669"/>
    <property type="project" value="UniProtKB-KW"/>
</dbReference>
<keyword evidence="7" id="KW-0862">Zinc</keyword>
<keyword evidence="4" id="KW-0479">Metal-binding</keyword>
<dbReference type="InterPro" id="IPR043129">
    <property type="entry name" value="ATPase_NBD"/>
</dbReference>
<evidence type="ECO:0000313" key="14">
    <source>
        <dbReference type="Proteomes" id="UP000590740"/>
    </source>
</evidence>
<keyword evidence="8" id="KW-0067">ATP-binding</keyword>
<evidence type="ECO:0000256" key="12">
    <source>
        <dbReference type="ARBA" id="ARBA00048451"/>
    </source>
</evidence>
<keyword evidence="3 13" id="KW-0808">Transferase</keyword>
<dbReference type="PANTHER" id="PTHR42742">
    <property type="entry name" value="TRANSCRIPTIONAL REPRESSOR MPRA"/>
    <property type="match status" value="1"/>
</dbReference>
<organism evidence="13 14">
    <name type="scientific">Prosthecobacter vanneervenii</name>
    <dbReference type="NCBI Taxonomy" id="48466"/>
    <lineage>
        <taxon>Bacteria</taxon>
        <taxon>Pseudomonadati</taxon>
        <taxon>Verrucomicrobiota</taxon>
        <taxon>Verrucomicrobiia</taxon>
        <taxon>Verrucomicrobiales</taxon>
        <taxon>Verrucomicrobiaceae</taxon>
        <taxon>Prosthecobacter</taxon>
    </lineage>
</organism>
<keyword evidence="9" id="KW-0460">Magnesium</keyword>
<dbReference type="SUPFAM" id="SSF53067">
    <property type="entry name" value="Actin-like ATPase domain"/>
    <property type="match status" value="1"/>
</dbReference>
<dbReference type="PANTHER" id="PTHR42742:SF3">
    <property type="entry name" value="FRUCTOKINASE"/>
    <property type="match status" value="1"/>
</dbReference>
<dbReference type="AlphaFoldDB" id="A0A7W7YFM8"/>
<dbReference type="RefSeq" id="WP_184343376.1">
    <property type="nucleotide sequence ID" value="NZ_JACHIG010000013.1"/>
</dbReference>
<dbReference type="PROSITE" id="PS01125">
    <property type="entry name" value="ROK"/>
    <property type="match status" value="1"/>
</dbReference>
<evidence type="ECO:0000256" key="10">
    <source>
        <dbReference type="ARBA" id="ARBA00023277"/>
    </source>
</evidence>
<evidence type="ECO:0000256" key="3">
    <source>
        <dbReference type="ARBA" id="ARBA00022679"/>
    </source>
</evidence>
<comment type="caution">
    <text evidence="13">The sequence shown here is derived from an EMBL/GenBank/DDBJ whole genome shotgun (WGS) entry which is preliminary data.</text>
</comment>
<evidence type="ECO:0000256" key="1">
    <source>
        <dbReference type="ARBA" id="ARBA00001946"/>
    </source>
</evidence>
<comment type="similarity">
    <text evidence="2">Belongs to the ROK (NagC/XylR) family.</text>
</comment>
<evidence type="ECO:0000256" key="5">
    <source>
        <dbReference type="ARBA" id="ARBA00022741"/>
    </source>
</evidence>
<dbReference type="EMBL" id="JACHIG010000013">
    <property type="protein sequence ID" value="MBB5035010.1"/>
    <property type="molecule type" value="Genomic_DNA"/>
</dbReference>